<feature type="domain" description="RapZ C-terminal" evidence="1">
    <location>
        <begin position="118"/>
        <end position="196"/>
    </location>
</feature>
<name>A0A177D7H6_ALTAL</name>
<dbReference type="AlphaFoldDB" id="A0A177D7H6"/>
<dbReference type="Proteomes" id="UP000077248">
    <property type="component" value="Unassembled WGS sequence"/>
</dbReference>
<dbReference type="EMBL" id="KV441497">
    <property type="protein sequence ID" value="OAG14869.1"/>
    <property type="molecule type" value="Genomic_DNA"/>
</dbReference>
<sequence length="206" mass="23075">MLVFSVYPHMQMYLLQSVIYSLPQMQVPLQAGLFPAPLPNILPLQQHLPQEQLLLPPGPLLQPQVPLVQKTLYVTTYSSEVLERQPGAEAQLLQHISHVPALLTIYCQTWRAPPRKMCEMYSGVSQQIQQFIMGSRTAVREINKALASIVNHFNAGHQVASIQTTCHAGTHRSVGTAEIVAKQMRRSGVNVVIKHLHRRKGPGDPW</sequence>
<organism evidence="2 3">
    <name type="scientific">Alternaria alternata</name>
    <name type="common">Alternaria rot fungus</name>
    <name type="synonym">Torula alternata</name>
    <dbReference type="NCBI Taxonomy" id="5599"/>
    <lineage>
        <taxon>Eukaryota</taxon>
        <taxon>Fungi</taxon>
        <taxon>Dikarya</taxon>
        <taxon>Ascomycota</taxon>
        <taxon>Pezizomycotina</taxon>
        <taxon>Dothideomycetes</taxon>
        <taxon>Pleosporomycetidae</taxon>
        <taxon>Pleosporales</taxon>
        <taxon>Pleosporineae</taxon>
        <taxon>Pleosporaceae</taxon>
        <taxon>Alternaria</taxon>
        <taxon>Alternaria sect. Alternaria</taxon>
        <taxon>Alternaria alternata complex</taxon>
    </lineage>
</organism>
<dbReference type="OMA" id="ERIAQCV"/>
<keyword evidence="3" id="KW-1185">Reference proteome</keyword>
<proteinExistence type="predicted"/>
<dbReference type="VEuPathDB" id="FungiDB:CC77DRAFT_1013683"/>
<gene>
    <name evidence="2" type="ORF">CC77DRAFT_1013683</name>
</gene>
<dbReference type="RefSeq" id="XP_018380290.1">
    <property type="nucleotide sequence ID" value="XM_018523852.1"/>
</dbReference>
<dbReference type="GeneID" id="29109446"/>
<evidence type="ECO:0000313" key="3">
    <source>
        <dbReference type="Proteomes" id="UP000077248"/>
    </source>
</evidence>
<reference evidence="2 3" key="1">
    <citation type="submission" date="2016-05" db="EMBL/GenBank/DDBJ databases">
        <title>Comparative analysis of secretome profiles of manganese(II)-oxidizing ascomycete fungi.</title>
        <authorList>
            <consortium name="DOE Joint Genome Institute"/>
            <person name="Zeiner C.A."/>
            <person name="Purvine S.O."/>
            <person name="Zink E.M."/>
            <person name="Wu S."/>
            <person name="Pasa-Tolic L."/>
            <person name="Chaput D.L."/>
            <person name="Haridas S."/>
            <person name="Grigoriev I.V."/>
            <person name="Santelli C.M."/>
            <person name="Hansel C.M."/>
        </authorList>
    </citation>
    <scope>NUCLEOTIDE SEQUENCE [LARGE SCALE GENOMIC DNA]</scope>
    <source>
        <strain evidence="2 3">SRC1lrK2f</strain>
    </source>
</reference>
<dbReference type="Pfam" id="PF22740">
    <property type="entry name" value="PapZ_C"/>
    <property type="match status" value="1"/>
</dbReference>
<evidence type="ECO:0000313" key="2">
    <source>
        <dbReference type="EMBL" id="OAG14869.1"/>
    </source>
</evidence>
<accession>A0A177D7H6</accession>
<dbReference type="KEGG" id="aalt:CC77DRAFT_1013683"/>
<protein>
    <recommendedName>
        <fullName evidence="1">RapZ C-terminal domain-containing protein</fullName>
    </recommendedName>
</protein>
<dbReference type="InterPro" id="IPR053931">
    <property type="entry name" value="RapZ_C"/>
</dbReference>
<evidence type="ECO:0000259" key="1">
    <source>
        <dbReference type="Pfam" id="PF22740"/>
    </source>
</evidence>